<proteinExistence type="predicted"/>
<keyword evidence="2" id="KW-0378">Hydrolase</keyword>
<dbReference type="GO" id="GO:0008233">
    <property type="term" value="F:peptidase activity"/>
    <property type="evidence" value="ECO:0007669"/>
    <property type="project" value="UniProtKB-KW"/>
</dbReference>
<gene>
    <name evidence="2" type="ORF">POL25_38155</name>
</gene>
<organism evidence="2 3">
    <name type="scientific">Nannocystis bainbridge</name>
    <dbReference type="NCBI Taxonomy" id="2995303"/>
    <lineage>
        <taxon>Bacteria</taxon>
        <taxon>Pseudomonadati</taxon>
        <taxon>Myxococcota</taxon>
        <taxon>Polyangia</taxon>
        <taxon>Nannocystales</taxon>
        <taxon>Nannocystaceae</taxon>
        <taxon>Nannocystis</taxon>
    </lineage>
</organism>
<protein>
    <submittedName>
        <fullName evidence="2">ATP-dependent Clp protease adaptor ClpS</fullName>
    </submittedName>
</protein>
<sequence>MAYVVGAGMSAWLLHRYQRAAARQRLGLAPRFAEDAERVIAAASGASRARGHRFLGSLHVLYGLLQDPRIAAALGSASAAIEAAVVAALDRAEPSRADAEALAQTLAQAAAVARARRRRVSSVDLWAALTRADTAASRMLADRAVEVLTILCHGAAVADFEGPASSIVAVLRDDDYTPQELVVEVLTRHFALSRENAVACMQAAEADGRVIVGRFPSAEGRQRVAAARRFARQQRAPLWIASEP</sequence>
<evidence type="ECO:0000313" key="2">
    <source>
        <dbReference type="EMBL" id="MDC0722776.1"/>
    </source>
</evidence>
<dbReference type="Pfam" id="PF02617">
    <property type="entry name" value="ClpS"/>
    <property type="match status" value="1"/>
</dbReference>
<keyword evidence="3" id="KW-1185">Reference proteome</keyword>
<dbReference type="SUPFAM" id="SSF81923">
    <property type="entry name" value="Double Clp-N motif"/>
    <property type="match status" value="1"/>
</dbReference>
<dbReference type="Gene3D" id="1.10.1780.10">
    <property type="entry name" value="Clp, N-terminal domain"/>
    <property type="match status" value="1"/>
</dbReference>
<dbReference type="EMBL" id="JAQNDL010000004">
    <property type="protein sequence ID" value="MDC0722776.1"/>
    <property type="molecule type" value="Genomic_DNA"/>
</dbReference>
<dbReference type="Gene3D" id="3.30.1390.10">
    <property type="match status" value="1"/>
</dbReference>
<evidence type="ECO:0000313" key="3">
    <source>
        <dbReference type="Proteomes" id="UP001221686"/>
    </source>
</evidence>
<dbReference type="Proteomes" id="UP001221686">
    <property type="component" value="Unassembled WGS sequence"/>
</dbReference>
<dbReference type="SUPFAM" id="SSF54736">
    <property type="entry name" value="ClpS-like"/>
    <property type="match status" value="1"/>
</dbReference>
<dbReference type="RefSeq" id="WP_272091314.1">
    <property type="nucleotide sequence ID" value="NZ_JAQNDL010000004.1"/>
</dbReference>
<dbReference type="InterPro" id="IPR003769">
    <property type="entry name" value="ClpS_core"/>
</dbReference>
<evidence type="ECO:0000259" key="1">
    <source>
        <dbReference type="Pfam" id="PF02617"/>
    </source>
</evidence>
<dbReference type="InterPro" id="IPR036628">
    <property type="entry name" value="Clp_N_dom_sf"/>
</dbReference>
<feature type="domain" description="Adaptor protein ClpS core" evidence="1">
    <location>
        <begin position="169"/>
        <end position="240"/>
    </location>
</feature>
<reference evidence="2 3" key="1">
    <citation type="submission" date="2022-11" db="EMBL/GenBank/DDBJ databases">
        <title>Minimal conservation of predation-associated metabolite biosynthetic gene clusters underscores biosynthetic potential of Myxococcota including descriptions for ten novel species: Archangium lansinium sp. nov., Myxococcus landrumus sp. nov., Nannocystis bai.</title>
        <authorList>
            <person name="Ahearne A."/>
            <person name="Stevens C."/>
            <person name="Dowd S."/>
        </authorList>
    </citation>
    <scope>NUCLEOTIDE SEQUENCE [LARGE SCALE GENOMIC DNA]</scope>
    <source>
        <strain evidence="2 3">BB15-2</strain>
    </source>
</reference>
<dbReference type="GO" id="GO:0006508">
    <property type="term" value="P:proteolysis"/>
    <property type="evidence" value="ECO:0007669"/>
    <property type="project" value="UniProtKB-KW"/>
</dbReference>
<name>A0ABT5EDB7_9BACT</name>
<keyword evidence="2" id="KW-0645">Protease</keyword>
<comment type="caution">
    <text evidence="2">The sequence shown here is derived from an EMBL/GenBank/DDBJ whole genome shotgun (WGS) entry which is preliminary data.</text>
</comment>
<dbReference type="InterPro" id="IPR014719">
    <property type="entry name" value="Ribosomal_bL12_C/ClpS-like"/>
</dbReference>
<accession>A0ABT5EDB7</accession>